<dbReference type="Gene3D" id="1.10.1270.20">
    <property type="entry name" value="tRNA(m1g37)methyltransferase, domain 2"/>
    <property type="match status" value="1"/>
</dbReference>
<comment type="catalytic activity">
    <reaction evidence="14 15 17">
        <text>guanosine(37) in tRNA + S-adenosyl-L-methionine = N(1)-methylguanosine(37) in tRNA + S-adenosyl-L-homocysteine + H(+)</text>
        <dbReference type="Rhea" id="RHEA:36899"/>
        <dbReference type="Rhea" id="RHEA-COMP:10145"/>
        <dbReference type="Rhea" id="RHEA-COMP:10147"/>
        <dbReference type="ChEBI" id="CHEBI:15378"/>
        <dbReference type="ChEBI" id="CHEBI:57856"/>
        <dbReference type="ChEBI" id="CHEBI:59789"/>
        <dbReference type="ChEBI" id="CHEBI:73542"/>
        <dbReference type="ChEBI" id="CHEBI:74269"/>
        <dbReference type="EC" id="2.1.1.228"/>
    </reaction>
</comment>
<gene>
    <name evidence="15" type="primary">trmD</name>
    <name evidence="19" type="ORF">OP8BY_2482</name>
</gene>
<accession>A0A3E2BJ34</accession>
<proteinExistence type="inferred from homology"/>
<evidence type="ECO:0000256" key="4">
    <source>
        <dbReference type="ARBA" id="ARBA00011738"/>
    </source>
</evidence>
<keyword evidence="11 15" id="KW-0819">tRNA processing</keyword>
<reference evidence="19 20" key="1">
    <citation type="submission" date="2018-08" db="EMBL/GenBank/DDBJ databases">
        <title>Genome analysis of the thermophilic bacterium of the candidate phylum Aminicenantes from deep subsurface aquifer revealed its physiology and ecological role.</title>
        <authorList>
            <person name="Kadnikov V.V."/>
            <person name="Mardanov A.V."/>
            <person name="Beletsky A.V."/>
            <person name="Karnachuk O.V."/>
            <person name="Ravin N.V."/>
        </authorList>
    </citation>
    <scope>NUCLEOTIDE SEQUENCE [LARGE SCALE GENOMIC DNA]</scope>
    <source>
        <strain evidence="19">BY38</strain>
    </source>
</reference>
<dbReference type="GO" id="GO:0005829">
    <property type="term" value="C:cytosol"/>
    <property type="evidence" value="ECO:0007669"/>
    <property type="project" value="TreeGrafter"/>
</dbReference>
<comment type="caution">
    <text evidence="19">The sequence shown here is derived from an EMBL/GenBank/DDBJ whole genome shotgun (WGS) entry which is preliminary data.</text>
</comment>
<evidence type="ECO:0000313" key="19">
    <source>
        <dbReference type="EMBL" id="RFT14704.1"/>
    </source>
</evidence>
<evidence type="ECO:0000256" key="6">
    <source>
        <dbReference type="ARBA" id="ARBA00014679"/>
    </source>
</evidence>
<keyword evidence="9 15" id="KW-0808">Transferase</keyword>
<dbReference type="HAMAP" id="MF_00605">
    <property type="entry name" value="TrmD"/>
    <property type="match status" value="1"/>
</dbReference>
<dbReference type="Pfam" id="PF01746">
    <property type="entry name" value="tRNA_m1G_MT"/>
    <property type="match status" value="1"/>
</dbReference>
<dbReference type="EC" id="2.1.1.228" evidence="5 15"/>
<evidence type="ECO:0000256" key="3">
    <source>
        <dbReference type="ARBA" id="ARBA00007630"/>
    </source>
</evidence>
<dbReference type="NCBIfam" id="TIGR00088">
    <property type="entry name" value="trmD"/>
    <property type="match status" value="1"/>
</dbReference>
<dbReference type="InterPro" id="IPR029028">
    <property type="entry name" value="Alpha/beta_knot_MTases"/>
</dbReference>
<comment type="subunit">
    <text evidence="4 15 17">Homodimer.</text>
</comment>
<keyword evidence="10 15" id="KW-0949">S-adenosyl-L-methionine</keyword>
<sequence>MRFDIITIFPGLVESLLGAGVLKKAVEKGILQVRVHDLRDYTTDKHRQVDDRPYGGLEGMVLKPEPIFRAVEAIREPEKSVTCLLTPQGERFDSRLAEKLAGYRQVILICGRYEGVDERVVEHLVDREISIGDYVLTGGELAAAVVVEAVSRFVPGVVGKEESVRHDSFTAGLLDFPQYTRPREFRGYRVPAVLFSGDHKKIARWRLKKALEKTLARRPDLLESRQLSSEEEELLEEIKKERKDS</sequence>
<dbReference type="FunFam" id="1.10.1270.20:FF:000001">
    <property type="entry name" value="tRNA (guanine-N(1)-)-methyltransferase"/>
    <property type="match status" value="1"/>
</dbReference>
<dbReference type="NCBIfam" id="NF000648">
    <property type="entry name" value="PRK00026.1"/>
    <property type="match status" value="1"/>
</dbReference>
<evidence type="ECO:0000256" key="1">
    <source>
        <dbReference type="ARBA" id="ARBA00002634"/>
    </source>
</evidence>
<dbReference type="SUPFAM" id="SSF75217">
    <property type="entry name" value="alpha/beta knot"/>
    <property type="match status" value="1"/>
</dbReference>
<protein>
    <recommendedName>
        <fullName evidence="6 15">tRNA (guanine-N(1)-)-methyltransferase</fullName>
        <ecNumber evidence="5 15">2.1.1.228</ecNumber>
    </recommendedName>
    <alternativeName>
        <fullName evidence="12 15">M1G-methyltransferase</fullName>
    </alternativeName>
    <alternativeName>
        <fullName evidence="13 15">tRNA [GM37] methyltransferase</fullName>
    </alternativeName>
</protein>
<evidence type="ECO:0000256" key="12">
    <source>
        <dbReference type="ARBA" id="ARBA00029736"/>
    </source>
</evidence>
<organism evidence="19 20">
    <name type="scientific">Candidatus Saccharicenans subterraneus</name>
    <dbReference type="NCBI Taxonomy" id="2508984"/>
    <lineage>
        <taxon>Bacteria</taxon>
        <taxon>Candidatus Aminicenantota</taxon>
        <taxon>Candidatus Aminicenantia</taxon>
        <taxon>Candidatus Aminicenantales</taxon>
        <taxon>Candidatus Saccharicenantaceae</taxon>
        <taxon>Candidatus Saccharicenans</taxon>
    </lineage>
</organism>
<evidence type="ECO:0000256" key="13">
    <source>
        <dbReference type="ARBA" id="ARBA00033392"/>
    </source>
</evidence>
<evidence type="ECO:0000256" key="7">
    <source>
        <dbReference type="ARBA" id="ARBA00022490"/>
    </source>
</evidence>
<comment type="similarity">
    <text evidence="3 15 17">Belongs to the RNA methyltransferase TrmD family.</text>
</comment>
<dbReference type="EMBL" id="QUAH01000023">
    <property type="protein sequence ID" value="RFT14704.1"/>
    <property type="molecule type" value="Genomic_DNA"/>
</dbReference>
<evidence type="ECO:0000256" key="15">
    <source>
        <dbReference type="HAMAP-Rule" id="MF_00605"/>
    </source>
</evidence>
<dbReference type="GO" id="GO:0002939">
    <property type="term" value="P:tRNA N1-guanine methylation"/>
    <property type="evidence" value="ECO:0007669"/>
    <property type="project" value="TreeGrafter"/>
</dbReference>
<dbReference type="PIRSF" id="PIRSF000386">
    <property type="entry name" value="tRNA_mtase"/>
    <property type="match status" value="1"/>
</dbReference>
<dbReference type="InterPro" id="IPR016009">
    <property type="entry name" value="tRNA_MeTrfase_TRMD/TRM10"/>
</dbReference>
<evidence type="ECO:0000256" key="2">
    <source>
        <dbReference type="ARBA" id="ARBA00004496"/>
    </source>
</evidence>
<name>A0A3E2BJ34_9BACT</name>
<evidence type="ECO:0000256" key="9">
    <source>
        <dbReference type="ARBA" id="ARBA00022679"/>
    </source>
</evidence>
<keyword evidence="8 15" id="KW-0489">Methyltransferase</keyword>
<dbReference type="PANTHER" id="PTHR46417:SF1">
    <property type="entry name" value="TRNA (GUANINE-N(1)-)-METHYLTRANSFERASE"/>
    <property type="match status" value="1"/>
</dbReference>
<dbReference type="InterPro" id="IPR023148">
    <property type="entry name" value="tRNA_m1G_MeTrfase_C_sf"/>
</dbReference>
<evidence type="ECO:0000256" key="17">
    <source>
        <dbReference type="RuleBase" id="RU003464"/>
    </source>
</evidence>
<dbReference type="GO" id="GO:0052906">
    <property type="term" value="F:tRNA (guanine(37)-N1)-methyltransferase activity"/>
    <property type="evidence" value="ECO:0007669"/>
    <property type="project" value="UniProtKB-UniRule"/>
</dbReference>
<evidence type="ECO:0000259" key="18">
    <source>
        <dbReference type="Pfam" id="PF01746"/>
    </source>
</evidence>
<keyword evidence="7 15" id="KW-0963">Cytoplasm</keyword>
<evidence type="ECO:0000256" key="16">
    <source>
        <dbReference type="PIRSR" id="PIRSR000386-1"/>
    </source>
</evidence>
<dbReference type="InterPro" id="IPR002649">
    <property type="entry name" value="tRNA_m1G_MeTrfase_TrmD"/>
</dbReference>
<dbReference type="InterPro" id="IPR029026">
    <property type="entry name" value="tRNA_m1G_MTases_N"/>
</dbReference>
<evidence type="ECO:0000256" key="5">
    <source>
        <dbReference type="ARBA" id="ARBA00012807"/>
    </source>
</evidence>
<feature type="binding site" evidence="15 16">
    <location>
        <begin position="131"/>
        <end position="136"/>
    </location>
    <ligand>
        <name>S-adenosyl-L-methionine</name>
        <dbReference type="ChEBI" id="CHEBI:59789"/>
    </ligand>
</feature>
<evidence type="ECO:0000256" key="14">
    <source>
        <dbReference type="ARBA" id="ARBA00047783"/>
    </source>
</evidence>
<evidence type="ECO:0000256" key="8">
    <source>
        <dbReference type="ARBA" id="ARBA00022603"/>
    </source>
</evidence>
<dbReference type="AlphaFoldDB" id="A0A3E2BJ34"/>
<dbReference type="FunFam" id="3.40.1280.10:FF:000001">
    <property type="entry name" value="tRNA (guanine-N(1)-)-methyltransferase"/>
    <property type="match status" value="1"/>
</dbReference>
<dbReference type="CDD" id="cd18080">
    <property type="entry name" value="TrmD-like"/>
    <property type="match status" value="1"/>
</dbReference>
<evidence type="ECO:0000256" key="11">
    <source>
        <dbReference type="ARBA" id="ARBA00022694"/>
    </source>
</evidence>
<comment type="function">
    <text evidence="1 15 17">Specifically methylates guanosine-37 in various tRNAs.</text>
</comment>
<evidence type="ECO:0000313" key="20">
    <source>
        <dbReference type="Proteomes" id="UP000257323"/>
    </source>
</evidence>
<evidence type="ECO:0000256" key="10">
    <source>
        <dbReference type="ARBA" id="ARBA00022691"/>
    </source>
</evidence>
<dbReference type="Gene3D" id="3.40.1280.10">
    <property type="match status" value="1"/>
</dbReference>
<feature type="domain" description="tRNA methyltransferase TRMD/TRM10-type" evidence="18">
    <location>
        <begin position="1"/>
        <end position="223"/>
    </location>
</feature>
<feature type="binding site" evidence="15 16">
    <location>
        <position position="111"/>
    </location>
    <ligand>
        <name>S-adenosyl-L-methionine</name>
        <dbReference type="ChEBI" id="CHEBI:59789"/>
    </ligand>
</feature>
<dbReference type="Proteomes" id="UP000257323">
    <property type="component" value="Unassembled WGS sequence"/>
</dbReference>
<comment type="subcellular location">
    <subcellularLocation>
        <location evidence="2 15 17">Cytoplasm</location>
    </subcellularLocation>
</comment>
<dbReference type="PANTHER" id="PTHR46417">
    <property type="entry name" value="TRNA (GUANINE-N(1)-)-METHYLTRANSFERASE"/>
    <property type="match status" value="1"/>
</dbReference>